<evidence type="ECO:0000313" key="11">
    <source>
        <dbReference type="Proteomes" id="UP000823603"/>
    </source>
</evidence>
<feature type="binding site" evidence="8">
    <location>
        <position position="67"/>
    </location>
    <ligand>
        <name>Zn(2+)</name>
        <dbReference type="ChEBI" id="CHEBI:29105"/>
        <label>2</label>
        <note>catalytic</note>
    </ligand>
</feature>
<evidence type="ECO:0000256" key="6">
    <source>
        <dbReference type="ARBA" id="ARBA00022801"/>
    </source>
</evidence>
<evidence type="ECO:0000313" key="10">
    <source>
        <dbReference type="EMBL" id="MBO8471929.1"/>
    </source>
</evidence>
<keyword evidence="4 8" id="KW-0479">Metal-binding</keyword>
<dbReference type="EMBL" id="JADIMB010000134">
    <property type="protein sequence ID" value="MBO8471929.1"/>
    <property type="molecule type" value="Genomic_DNA"/>
</dbReference>
<feature type="active site" description="Proton acceptor" evidence="8">
    <location>
        <position position="66"/>
    </location>
</feature>
<dbReference type="InterPro" id="IPR013471">
    <property type="entry name" value="RNase_Z/BN"/>
</dbReference>
<evidence type="ECO:0000256" key="1">
    <source>
        <dbReference type="ARBA" id="ARBA00011738"/>
    </source>
</evidence>
<reference evidence="10" key="1">
    <citation type="submission" date="2020-10" db="EMBL/GenBank/DDBJ databases">
        <authorList>
            <person name="Gilroy R."/>
        </authorList>
    </citation>
    <scope>NUCLEOTIDE SEQUENCE</scope>
    <source>
        <strain evidence="10">B2-22910</strain>
    </source>
</reference>
<dbReference type="PANTHER" id="PTHR46018:SF2">
    <property type="entry name" value="ZINC PHOSPHODIESTERASE ELAC PROTEIN 1"/>
    <property type="match status" value="1"/>
</dbReference>
<dbReference type="Pfam" id="PF12706">
    <property type="entry name" value="Lactamase_B_2"/>
    <property type="match status" value="1"/>
</dbReference>
<dbReference type="EC" id="3.1.26.11" evidence="8"/>
<dbReference type="PANTHER" id="PTHR46018">
    <property type="entry name" value="ZINC PHOSPHODIESTERASE ELAC PROTEIN 1"/>
    <property type="match status" value="1"/>
</dbReference>
<evidence type="ECO:0000259" key="9">
    <source>
        <dbReference type="Pfam" id="PF12706"/>
    </source>
</evidence>
<comment type="cofactor">
    <cofactor evidence="8">
        <name>Zn(2+)</name>
        <dbReference type="ChEBI" id="CHEBI:29105"/>
    </cofactor>
    <text evidence="8">Binds 2 Zn(2+) ions.</text>
</comment>
<evidence type="ECO:0000256" key="4">
    <source>
        <dbReference type="ARBA" id="ARBA00022723"/>
    </source>
</evidence>
<evidence type="ECO:0000256" key="7">
    <source>
        <dbReference type="ARBA" id="ARBA00022833"/>
    </source>
</evidence>
<dbReference type="InterPro" id="IPR036866">
    <property type="entry name" value="RibonucZ/Hydroxyglut_hydro"/>
</dbReference>
<gene>
    <name evidence="8" type="primary">rnz</name>
    <name evidence="10" type="ORF">IAB82_09085</name>
</gene>
<proteinExistence type="inferred from homology"/>
<dbReference type="AlphaFoldDB" id="A0A9D9IFS2"/>
<comment type="function">
    <text evidence="8">Zinc phosphodiesterase, which displays some tRNA 3'-processing endonuclease activity. Probably involved in tRNA maturation, by removing a 3'-trailer from precursor tRNA.</text>
</comment>
<feature type="binding site" evidence="8">
    <location>
        <position position="142"/>
    </location>
    <ligand>
        <name>Zn(2+)</name>
        <dbReference type="ChEBI" id="CHEBI:29105"/>
        <label>1</label>
        <note>catalytic</note>
    </ligand>
</feature>
<feature type="binding site" evidence="8">
    <location>
        <position position="217"/>
    </location>
    <ligand>
        <name>Zn(2+)</name>
        <dbReference type="ChEBI" id="CHEBI:29105"/>
        <label>2</label>
        <note>catalytic</note>
    </ligand>
</feature>
<dbReference type="InterPro" id="IPR001279">
    <property type="entry name" value="Metallo-B-lactamas"/>
</dbReference>
<name>A0A9D9IFS2_9BACT</name>
<feature type="binding site" evidence="8">
    <location>
        <position position="66"/>
    </location>
    <ligand>
        <name>Zn(2+)</name>
        <dbReference type="ChEBI" id="CHEBI:29105"/>
        <label>2</label>
        <note>catalytic</note>
    </ligand>
</feature>
<evidence type="ECO:0000256" key="8">
    <source>
        <dbReference type="HAMAP-Rule" id="MF_01818"/>
    </source>
</evidence>
<keyword evidence="2 8" id="KW-0819">tRNA processing</keyword>
<keyword evidence="3 8" id="KW-0540">Nuclease</keyword>
<comment type="subunit">
    <text evidence="1 8">Homodimer.</text>
</comment>
<keyword evidence="6 8" id="KW-0378">Hydrolase</keyword>
<dbReference type="Gene3D" id="3.60.15.10">
    <property type="entry name" value="Ribonuclease Z/Hydroxyacylglutathione hydrolase-like"/>
    <property type="match status" value="1"/>
</dbReference>
<organism evidence="10 11">
    <name type="scientific">Candidatus Cryptobacteroides faecavium</name>
    <dbReference type="NCBI Taxonomy" id="2840762"/>
    <lineage>
        <taxon>Bacteria</taxon>
        <taxon>Pseudomonadati</taxon>
        <taxon>Bacteroidota</taxon>
        <taxon>Bacteroidia</taxon>
        <taxon>Bacteroidales</taxon>
        <taxon>Candidatus Cryptobacteroides</taxon>
    </lineage>
</organism>
<feature type="binding site" evidence="8">
    <location>
        <position position="64"/>
    </location>
    <ligand>
        <name>Zn(2+)</name>
        <dbReference type="ChEBI" id="CHEBI:29105"/>
        <label>1</label>
        <note>catalytic</note>
    </ligand>
</feature>
<evidence type="ECO:0000256" key="3">
    <source>
        <dbReference type="ARBA" id="ARBA00022722"/>
    </source>
</evidence>
<evidence type="ECO:0000256" key="2">
    <source>
        <dbReference type="ARBA" id="ARBA00022694"/>
    </source>
</evidence>
<evidence type="ECO:0000256" key="5">
    <source>
        <dbReference type="ARBA" id="ARBA00022759"/>
    </source>
</evidence>
<comment type="similarity">
    <text evidence="8">Belongs to the RNase Z family.</text>
</comment>
<protein>
    <recommendedName>
        <fullName evidence="8">Ribonuclease Z</fullName>
        <shortName evidence="8">RNase Z</shortName>
        <ecNumber evidence="8">3.1.26.11</ecNumber>
    </recommendedName>
    <alternativeName>
        <fullName evidence="8">tRNA 3 endonuclease</fullName>
    </alternativeName>
    <alternativeName>
        <fullName evidence="8">tRNase Z</fullName>
    </alternativeName>
</protein>
<dbReference type="GO" id="GO:0042781">
    <property type="term" value="F:3'-tRNA processing endoribonuclease activity"/>
    <property type="evidence" value="ECO:0007669"/>
    <property type="project" value="UniProtKB-UniRule"/>
</dbReference>
<dbReference type="NCBIfam" id="NF000801">
    <property type="entry name" value="PRK00055.1-3"/>
    <property type="match status" value="1"/>
</dbReference>
<feature type="binding site" evidence="8">
    <location>
        <position position="217"/>
    </location>
    <ligand>
        <name>Zn(2+)</name>
        <dbReference type="ChEBI" id="CHEBI:29105"/>
        <label>1</label>
        <note>catalytic</note>
    </ligand>
</feature>
<keyword evidence="5 8" id="KW-0255">Endonuclease</keyword>
<reference evidence="10" key="2">
    <citation type="journal article" date="2021" name="PeerJ">
        <title>Extensive microbial diversity within the chicken gut microbiome revealed by metagenomics and culture.</title>
        <authorList>
            <person name="Gilroy R."/>
            <person name="Ravi A."/>
            <person name="Getino M."/>
            <person name="Pursley I."/>
            <person name="Horton D.L."/>
            <person name="Alikhan N.F."/>
            <person name="Baker D."/>
            <person name="Gharbi K."/>
            <person name="Hall N."/>
            <person name="Watson M."/>
            <person name="Adriaenssens E.M."/>
            <person name="Foster-Nyarko E."/>
            <person name="Jarju S."/>
            <person name="Secka A."/>
            <person name="Antonio M."/>
            <person name="Oren A."/>
            <person name="Chaudhuri R.R."/>
            <person name="La Ragione R."/>
            <person name="Hildebrand F."/>
            <person name="Pallen M.J."/>
        </authorList>
    </citation>
    <scope>NUCLEOTIDE SEQUENCE</scope>
    <source>
        <strain evidence="10">B2-22910</strain>
    </source>
</reference>
<dbReference type="Pfam" id="PF23023">
    <property type="entry name" value="Anti-Pycsar_Apyc1"/>
    <property type="match status" value="1"/>
</dbReference>
<dbReference type="CDD" id="cd07717">
    <property type="entry name" value="RNaseZ_ZiPD-like_MBL-fold"/>
    <property type="match status" value="1"/>
</dbReference>
<feature type="binding site" evidence="8">
    <location>
        <position position="62"/>
    </location>
    <ligand>
        <name>Zn(2+)</name>
        <dbReference type="ChEBI" id="CHEBI:29105"/>
        <label>1</label>
        <note>catalytic</note>
    </ligand>
</feature>
<feature type="domain" description="Metallo-beta-lactamase" evidence="9">
    <location>
        <begin position="211"/>
        <end position="276"/>
    </location>
</feature>
<comment type="catalytic activity">
    <reaction evidence="8">
        <text>Endonucleolytic cleavage of RNA, removing extra 3' nucleotides from tRNA precursor, generating 3' termini of tRNAs. A 3'-hydroxy group is left at the tRNA terminus and a 5'-phosphoryl group is left at the trailer molecule.</text>
        <dbReference type="EC" id="3.1.26.11"/>
    </reaction>
</comment>
<accession>A0A9D9IFS2</accession>
<keyword evidence="7 8" id="KW-0862">Zinc</keyword>
<dbReference type="SUPFAM" id="SSF56281">
    <property type="entry name" value="Metallo-hydrolase/oxidoreductase"/>
    <property type="match status" value="1"/>
</dbReference>
<feature type="binding site" evidence="8">
    <location>
        <position position="275"/>
    </location>
    <ligand>
        <name>Zn(2+)</name>
        <dbReference type="ChEBI" id="CHEBI:29105"/>
        <label>2</label>
        <note>catalytic</note>
    </ligand>
</feature>
<sequence length="316" mass="35240">MNFTLNILGTASALPTSSRYPSAHILDVYGRLFLIDCGEGVQMQMRRMGISFLKVETVCISHIHGDHVFGLFGLLSTMSMLGRTSVLKIYAPAAMGPVLDFYHRTFGEGQRFDMEFHALSCREPETVAGTRSVDVLAFPLRHRIETYGFMFREKEPAFNVRKDLVSEYGLTLAEIGTLKRGEDVVRRNEADGVETVIPASVAAYKPFVPRSYAYCSDTAPFPELASWVKGVDLLYHEATYPVEMKDMAERTFHSTAEDAARCALEAGAGKLVLGHYSSRFSDLEPFLSQARAVFPETVLGHESDIIEIPVKKTENY</sequence>
<dbReference type="HAMAP" id="MF_01818">
    <property type="entry name" value="RNase_Z_BN"/>
    <property type="match status" value="1"/>
</dbReference>
<dbReference type="Proteomes" id="UP000823603">
    <property type="component" value="Unassembled WGS sequence"/>
</dbReference>
<comment type="caution">
    <text evidence="10">The sequence shown here is derived from an EMBL/GenBank/DDBJ whole genome shotgun (WGS) entry which is preliminary data.</text>
</comment>
<dbReference type="GO" id="GO:0008270">
    <property type="term" value="F:zinc ion binding"/>
    <property type="evidence" value="ECO:0007669"/>
    <property type="project" value="UniProtKB-UniRule"/>
</dbReference>